<proteinExistence type="predicted"/>
<dbReference type="InterPro" id="IPR052586">
    <property type="entry name" value="ASCC2"/>
</dbReference>
<dbReference type="CDD" id="cd14364">
    <property type="entry name" value="CUE_ASCC2"/>
    <property type="match status" value="1"/>
</dbReference>
<evidence type="ECO:0000313" key="3">
    <source>
        <dbReference type="EMBL" id="CEM37661.1"/>
    </source>
</evidence>
<feature type="compositionally biased region" description="Polar residues" evidence="1">
    <location>
        <begin position="763"/>
        <end position="772"/>
    </location>
</feature>
<feature type="compositionally biased region" description="Basic residues" evidence="1">
    <location>
        <begin position="883"/>
        <end position="894"/>
    </location>
</feature>
<name>A0A0G4H297_9ALVE</name>
<reference evidence="3" key="1">
    <citation type="submission" date="2014-11" db="EMBL/GenBank/DDBJ databases">
        <authorList>
            <person name="Otto D Thomas"/>
            <person name="Naeem Raeece"/>
        </authorList>
    </citation>
    <scope>NUCLEOTIDE SEQUENCE</scope>
</reference>
<dbReference type="EMBL" id="CDMZ01001793">
    <property type="protein sequence ID" value="CEM37661.1"/>
    <property type="molecule type" value="Genomic_DNA"/>
</dbReference>
<gene>
    <name evidence="3" type="ORF">Cvel_24373</name>
</gene>
<feature type="region of interest" description="Disordered" evidence="1">
    <location>
        <begin position="732"/>
        <end position="775"/>
    </location>
</feature>
<feature type="compositionally biased region" description="Basic and acidic residues" evidence="1">
    <location>
        <begin position="895"/>
        <end position="906"/>
    </location>
</feature>
<evidence type="ECO:0000256" key="1">
    <source>
        <dbReference type="SAM" id="MobiDB-lite"/>
    </source>
</evidence>
<sequence length="906" mass="95876">MSSIKRSSSPCTLFCLIIQPRGGDGGGGERGRGRGGRPPRGGGGGGGGGGRGQGQGQHSHSEPSRADGRRGGRGGEGNRQHGDRDRGAEGRRIQVQGQRRETKPFEDSFAFVPAAGGGSVAVPGLSPVWLSGEPLKLPLVTERQAGLFSAWKEGDLKGGRLDLIAQSLGKVDEALSSLLRLKFGVFWSLVGSGPSLGSSSVSLPVFLDSVLELAPSDIDIDCFDASEAFPGPLKGAGEKALMLTGSVLRKVLLLFVRFSKEKEEEGGGGRGAGSSSSSSFLSAKKHASLLERSQVFAPSRLSLLSCAFWTSNKGAVQQVVQSAVEKTCNSLWSEMEGFATEIGRALQKSLFQSVQRAVGGKKKGEEAVDFFLSGESSVGDVDEKVLGSLLEEVEGIGKASDKIRGCLLVSSSTPEGTCGPSGTHPLLSRSLVSFSLGQRGGGGGGEWAERGEEGEGEGGYPQVLFFLRASFFLLLTLSMTAEDKEDPKDKSKEVIWDSGKKRLSLSMVITRLRSVRWRVVSALCEVLREWAPPDIHLRSMRRGGNRGEREGTFESLTAWALKTHELCLSCLKADSKVEQLRRDLAGCGALSLLQDWMDFGLIPPESVEHLASVLLPSGTSLRRQPGALEGGTMPGAPDWGGFAPVLKSGGVLAGGGGAAKKFEEVDEGKVKQVQEVVQDAGGGFIALCLEAYEGDVEATIMGIFDDSERLPKGEKRSMTLDELRQKRAEAAAQSAFPSLPPVGASIGRGTSGGRQTSDRSSRWSETQRQALRQISAEDKAKTLALVERSAADEEEMLEGGILVKRREDVYDDEYDDSLDVFGINVAANEGHSDSEGEPDENGPTFDEDEEDGAEGGDRQGGPGGGGGGGGPVKGQSYQARLKTQNKGRGRGGRRTGHDNKMSKGMF</sequence>
<dbReference type="PANTHER" id="PTHR21494">
    <property type="entry name" value="ACTIVATING SIGNAL COINTEGRATOR 1 COMPLEX SUBUNIT 2 ASC-1 COMPLEX SUBUNIT P100"/>
    <property type="match status" value="1"/>
</dbReference>
<feature type="compositionally biased region" description="Gly residues" evidence="1">
    <location>
        <begin position="36"/>
        <end position="55"/>
    </location>
</feature>
<dbReference type="VEuPathDB" id="CryptoDB:Cvel_24373"/>
<feature type="region of interest" description="Disordered" evidence="1">
    <location>
        <begin position="17"/>
        <end position="106"/>
    </location>
</feature>
<organism evidence="3">
    <name type="scientific">Chromera velia CCMP2878</name>
    <dbReference type="NCBI Taxonomy" id="1169474"/>
    <lineage>
        <taxon>Eukaryota</taxon>
        <taxon>Sar</taxon>
        <taxon>Alveolata</taxon>
        <taxon>Colpodellida</taxon>
        <taxon>Chromeraceae</taxon>
        <taxon>Chromera</taxon>
    </lineage>
</organism>
<feature type="compositionally biased region" description="Basic and acidic residues" evidence="1">
    <location>
        <begin position="76"/>
        <end position="106"/>
    </location>
</feature>
<dbReference type="GO" id="GO:0043130">
    <property type="term" value="F:ubiquitin binding"/>
    <property type="evidence" value="ECO:0007669"/>
    <property type="project" value="InterPro"/>
</dbReference>
<feature type="compositionally biased region" description="Gly residues" evidence="1">
    <location>
        <begin position="858"/>
        <end position="872"/>
    </location>
</feature>
<protein>
    <recommendedName>
        <fullName evidence="2">CUE domain-containing protein</fullName>
    </recommendedName>
</protein>
<dbReference type="SUPFAM" id="SSF46934">
    <property type="entry name" value="UBA-like"/>
    <property type="match status" value="1"/>
</dbReference>
<dbReference type="PROSITE" id="PS51140">
    <property type="entry name" value="CUE"/>
    <property type="match status" value="1"/>
</dbReference>
<dbReference type="AlphaFoldDB" id="A0A0G4H297"/>
<evidence type="ECO:0000259" key="2">
    <source>
        <dbReference type="PROSITE" id="PS51140"/>
    </source>
</evidence>
<feature type="compositionally biased region" description="Basic and acidic residues" evidence="1">
    <location>
        <begin position="59"/>
        <end position="70"/>
    </location>
</feature>
<dbReference type="Gene3D" id="1.10.8.10">
    <property type="entry name" value="DNA helicase RuvA subunit, C-terminal domain"/>
    <property type="match status" value="1"/>
</dbReference>
<feature type="region of interest" description="Disordered" evidence="1">
    <location>
        <begin position="828"/>
        <end position="906"/>
    </location>
</feature>
<feature type="compositionally biased region" description="Acidic residues" evidence="1">
    <location>
        <begin position="835"/>
        <end position="854"/>
    </location>
</feature>
<dbReference type="InterPro" id="IPR009060">
    <property type="entry name" value="UBA-like_sf"/>
</dbReference>
<feature type="domain" description="CUE" evidence="2">
    <location>
        <begin position="665"/>
        <end position="708"/>
    </location>
</feature>
<dbReference type="PANTHER" id="PTHR21494:SF0">
    <property type="entry name" value="ACTIVATING SIGNAL COINTEGRATOR 1 COMPLEX SUBUNIT 2"/>
    <property type="match status" value="1"/>
</dbReference>
<dbReference type="InterPro" id="IPR041800">
    <property type="entry name" value="ASCC2_CUE"/>
</dbReference>
<accession>A0A0G4H297</accession>
<dbReference type="InterPro" id="IPR003892">
    <property type="entry name" value="CUE"/>
</dbReference>